<dbReference type="GeneID" id="140009709"/>
<gene>
    <name evidence="2" type="primary">LOC140009709</name>
</gene>
<reference evidence="2" key="1">
    <citation type="submission" date="2025-08" db="UniProtKB">
        <authorList>
            <consortium name="RefSeq"/>
        </authorList>
    </citation>
    <scope>IDENTIFICATION</scope>
    <source>
        <tissue evidence="2">Leaves</tissue>
    </source>
</reference>
<evidence type="ECO:0000313" key="1">
    <source>
        <dbReference type="Proteomes" id="UP001652660"/>
    </source>
</evidence>
<keyword evidence="1" id="KW-1185">Reference proteome</keyword>
<evidence type="ECO:0000313" key="2">
    <source>
        <dbReference type="RefSeq" id="XP_071912083.1"/>
    </source>
</evidence>
<sequence length="100" mass="11387">MPYVYSTSAASPTSCSSNCSTHLSSHSNDYQLCVENYQTWLRGLSSKPETELGWDEENNCFTASDEHWQQLEEANGDYKDFKLSGSCFLYDITPRLRGKK</sequence>
<dbReference type="RefSeq" id="XP_071912083.1">
    <property type="nucleotide sequence ID" value="XM_072055982.1"/>
</dbReference>
<proteinExistence type="predicted"/>
<name>A0ABM4UXT4_COFAR</name>
<accession>A0ABM4UXT4</accession>
<dbReference type="Proteomes" id="UP001652660">
    <property type="component" value="Chromosome 6e"/>
</dbReference>
<protein>
    <submittedName>
        <fullName evidence="2">Uncharacterized protein isoform X2</fullName>
    </submittedName>
</protein>
<organism evidence="1 2">
    <name type="scientific">Coffea arabica</name>
    <name type="common">Arabian coffee</name>
    <dbReference type="NCBI Taxonomy" id="13443"/>
    <lineage>
        <taxon>Eukaryota</taxon>
        <taxon>Viridiplantae</taxon>
        <taxon>Streptophyta</taxon>
        <taxon>Embryophyta</taxon>
        <taxon>Tracheophyta</taxon>
        <taxon>Spermatophyta</taxon>
        <taxon>Magnoliopsida</taxon>
        <taxon>eudicotyledons</taxon>
        <taxon>Gunneridae</taxon>
        <taxon>Pentapetalae</taxon>
        <taxon>asterids</taxon>
        <taxon>lamiids</taxon>
        <taxon>Gentianales</taxon>
        <taxon>Rubiaceae</taxon>
        <taxon>Ixoroideae</taxon>
        <taxon>Gardenieae complex</taxon>
        <taxon>Bertiereae - Coffeeae clade</taxon>
        <taxon>Coffeeae</taxon>
        <taxon>Coffea</taxon>
    </lineage>
</organism>